<feature type="non-terminal residue" evidence="1">
    <location>
        <position position="1"/>
    </location>
</feature>
<dbReference type="SUPFAM" id="SSF50974">
    <property type="entry name" value="Nitrous oxide reductase, N-terminal domain"/>
    <property type="match status" value="1"/>
</dbReference>
<dbReference type="Proteomes" id="UP001156141">
    <property type="component" value="Unassembled WGS sequence"/>
</dbReference>
<accession>A0ABS9RN71</accession>
<reference evidence="1" key="1">
    <citation type="submission" date="2022-02" db="EMBL/GenBank/DDBJ databases">
        <title>Aestuariibaculum sp., a marine bacterium isolated from sediment in Guangxi.</title>
        <authorList>
            <person name="Ying J."/>
        </authorList>
    </citation>
    <scope>NUCLEOTIDE SEQUENCE</scope>
    <source>
        <strain evidence="1">L182</strain>
    </source>
</reference>
<organism evidence="1 2">
    <name type="scientific">Aestuariibaculum lutulentum</name>
    <dbReference type="NCBI Taxonomy" id="2920935"/>
    <lineage>
        <taxon>Bacteria</taxon>
        <taxon>Pseudomonadati</taxon>
        <taxon>Bacteroidota</taxon>
        <taxon>Flavobacteriia</taxon>
        <taxon>Flavobacteriales</taxon>
        <taxon>Flavobacteriaceae</taxon>
    </lineage>
</organism>
<dbReference type="Gene3D" id="2.130.10.10">
    <property type="entry name" value="YVTN repeat-like/Quinoprotein amine dehydrogenase"/>
    <property type="match status" value="1"/>
</dbReference>
<evidence type="ECO:0000313" key="1">
    <source>
        <dbReference type="EMBL" id="MCH4554383.1"/>
    </source>
</evidence>
<dbReference type="EMBL" id="JAKVQD010000293">
    <property type="protein sequence ID" value="MCH4554383.1"/>
    <property type="molecule type" value="Genomic_DNA"/>
</dbReference>
<keyword evidence="2" id="KW-1185">Reference proteome</keyword>
<sequence length="84" mass="8405">DGRLLVTLGGINAVAIVAPSAAGGTVTGLVPTGWYPSAVATSADGQRVFVVNRKSPPGPNPRGCAPKLAIYRGQPDACGAANQY</sequence>
<name>A0ABS9RN71_9FLAO</name>
<dbReference type="InterPro" id="IPR011045">
    <property type="entry name" value="N2O_reductase_N"/>
</dbReference>
<comment type="caution">
    <text evidence="1">The sequence shown here is derived from an EMBL/GenBank/DDBJ whole genome shotgun (WGS) entry which is preliminary data.</text>
</comment>
<gene>
    <name evidence="1" type="ORF">MKW35_17310</name>
</gene>
<protein>
    <submittedName>
        <fullName evidence="1">Uncharacterized protein</fullName>
    </submittedName>
</protein>
<proteinExistence type="predicted"/>
<dbReference type="InterPro" id="IPR015943">
    <property type="entry name" value="WD40/YVTN_repeat-like_dom_sf"/>
</dbReference>
<feature type="non-terminal residue" evidence="1">
    <location>
        <position position="84"/>
    </location>
</feature>
<evidence type="ECO:0000313" key="2">
    <source>
        <dbReference type="Proteomes" id="UP001156141"/>
    </source>
</evidence>